<dbReference type="InterPro" id="IPR001245">
    <property type="entry name" value="Ser-Thr/Tyr_kinase_cat_dom"/>
</dbReference>
<dbReference type="Gene3D" id="1.10.510.10">
    <property type="entry name" value="Transferase(Phosphotransferase) domain 1"/>
    <property type="match status" value="1"/>
</dbReference>
<evidence type="ECO:0000256" key="11">
    <source>
        <dbReference type="ARBA" id="ARBA00022840"/>
    </source>
</evidence>
<comment type="caution">
    <text evidence="21">The sequence shown here is derived from an EMBL/GenBank/DDBJ whole genome shotgun (WGS) entry which is preliminary data.</text>
</comment>
<keyword evidence="11 18" id="KW-0067">ATP-binding</keyword>
<comment type="catalytic activity">
    <reaction evidence="16">
        <text>L-threonyl-[protein] + ATP = O-phospho-L-threonyl-[protein] + ADP + H(+)</text>
        <dbReference type="Rhea" id="RHEA:46608"/>
        <dbReference type="Rhea" id="RHEA-COMP:11060"/>
        <dbReference type="Rhea" id="RHEA-COMP:11605"/>
        <dbReference type="ChEBI" id="CHEBI:15378"/>
        <dbReference type="ChEBI" id="CHEBI:30013"/>
        <dbReference type="ChEBI" id="CHEBI:30616"/>
        <dbReference type="ChEBI" id="CHEBI:61977"/>
        <dbReference type="ChEBI" id="CHEBI:456216"/>
        <dbReference type="EC" id="2.7.11.1"/>
    </reaction>
</comment>
<keyword evidence="8" id="KW-0732">Signal</keyword>
<keyword evidence="4" id="KW-0597">Phosphoprotein</keyword>
<dbReference type="InterPro" id="IPR051824">
    <property type="entry name" value="LRR_Rcpt-Like_S/T_Kinase"/>
</dbReference>
<evidence type="ECO:0000256" key="14">
    <source>
        <dbReference type="ARBA" id="ARBA00023170"/>
    </source>
</evidence>
<evidence type="ECO:0000256" key="6">
    <source>
        <dbReference type="ARBA" id="ARBA00022679"/>
    </source>
</evidence>
<keyword evidence="12" id="KW-1133">Transmembrane helix</keyword>
<evidence type="ECO:0000256" key="9">
    <source>
        <dbReference type="ARBA" id="ARBA00022737"/>
    </source>
</evidence>
<feature type="domain" description="Protein kinase" evidence="20">
    <location>
        <begin position="576"/>
        <end position="842"/>
    </location>
</feature>
<keyword evidence="5" id="KW-0433">Leucine-rich repeat</keyword>
<dbReference type="EC" id="2.7.11.1" evidence="2"/>
<keyword evidence="15" id="KW-0325">Glycoprotein</keyword>
<keyword evidence="7" id="KW-0812">Transmembrane</keyword>
<evidence type="ECO:0000256" key="12">
    <source>
        <dbReference type="ARBA" id="ARBA00022989"/>
    </source>
</evidence>
<evidence type="ECO:0000256" key="10">
    <source>
        <dbReference type="ARBA" id="ARBA00022741"/>
    </source>
</evidence>
<protein>
    <recommendedName>
        <fullName evidence="2">non-specific serine/threonine protein kinase</fullName>
        <ecNumber evidence="2">2.7.11.1</ecNumber>
    </recommendedName>
</protein>
<dbReference type="SUPFAM" id="SSF56112">
    <property type="entry name" value="Protein kinase-like (PK-like)"/>
    <property type="match status" value="1"/>
</dbReference>
<evidence type="ECO:0000256" key="15">
    <source>
        <dbReference type="ARBA" id="ARBA00023180"/>
    </source>
</evidence>
<evidence type="ECO:0000256" key="4">
    <source>
        <dbReference type="ARBA" id="ARBA00022553"/>
    </source>
</evidence>
<keyword evidence="10 18" id="KW-0547">Nucleotide-binding</keyword>
<dbReference type="InterPro" id="IPR017441">
    <property type="entry name" value="Protein_kinase_ATP_BS"/>
</dbReference>
<name>A0AAW1XJY7_RUBAR</name>
<keyword evidence="3" id="KW-0723">Serine/threonine-protein kinase</keyword>
<evidence type="ECO:0000256" key="18">
    <source>
        <dbReference type="PROSITE-ProRule" id="PRU10141"/>
    </source>
</evidence>
<evidence type="ECO:0000256" key="8">
    <source>
        <dbReference type="ARBA" id="ARBA00022729"/>
    </source>
</evidence>
<dbReference type="PANTHER" id="PTHR48006">
    <property type="entry name" value="LEUCINE-RICH REPEAT-CONTAINING PROTEIN DDB_G0281931-RELATED"/>
    <property type="match status" value="1"/>
</dbReference>
<sequence length="842" mass="93999">MQEENEVKVEALSTRLPATEVEALEEIATQTGKKDWNFNVDPCLNDTRYTSWATPNLMTGLYSTTLSLATAPSLMAHATSSTFFLKGKILLVYFHHLLQVTLPYKNRFTRNFLSGNIPSEWASTKLEIMSLSVNNLSGPIPTFLGNITTLRYLSLETNMFSGTVPPELGKLVNLQNLIITELRISSNNFTGRIPDYFKSWNQLKQLEIQGSGLQGPIPSSISVLSNITELRISDLNGGGSVFPNLRNMINMQRLMLRSCNLSGSIPPYLFSIDLSFNKLEGSIPDLEDLAMNKVQYLYLTCNLLSGSIPEWITSRDNGNQIDLSYNNFSKSSEPSTCSADLNLFKSTSVPNNSLSVACLEKDQYACTEDQYSLHINCGGQATTINGTKFEEDIDPGGAAKFVPVRPNWGVSSTGFFWDTNITSKDYIADNVSTLVMKNSELYTNARLNPLSLTYYAKCLRDGNYTVKLHFVEIIIRDNRSFYSVGRRIFDVYIQEKLVWKDFDIVKEAKGVDKVVIKETKQFRRGVYGPLISAISIKSEFKPPSKERYIKRRSSERTGSQTGFFTLRQIKAATNNFDPINKIGEGGFGCVYKGILLDGTTIAVKQLSSKSKQGNREFVNEIGMISGLQHPNVVRLYGCCIEANQLLLLDEEENTHISTRIAGTIGYMAPEYALWGCLTYKADVYSFGVVALEIVAGKNNMKYRPDKDFACLVDWALVLQQKGNLMELVDPRLGSDFNKEEAIRMFKALLCTNSSPSLRPTMSAVVSMLEGRTAVHELIMDPSIYGDKMRLTALRNQFAQIVQDSSSQSQQSYSDTRSLIPSSESPWTRSSGTSTSSDLYKVN</sequence>
<proteinExistence type="predicted"/>
<dbReference type="Gene3D" id="2.60.120.430">
    <property type="entry name" value="Galactose-binding lectin"/>
    <property type="match status" value="1"/>
</dbReference>
<dbReference type="InterPro" id="IPR032675">
    <property type="entry name" value="LRR_dom_sf"/>
</dbReference>
<feature type="compositionally biased region" description="Polar residues" evidence="19">
    <location>
        <begin position="815"/>
        <end position="842"/>
    </location>
</feature>
<dbReference type="FunFam" id="3.30.200.20:FF:000217">
    <property type="entry name" value="probable LRR receptor-like serine/threonine-protein kinase At1g53430"/>
    <property type="match status" value="1"/>
</dbReference>
<feature type="compositionally biased region" description="Low complexity" evidence="19">
    <location>
        <begin position="804"/>
        <end position="814"/>
    </location>
</feature>
<evidence type="ECO:0000256" key="13">
    <source>
        <dbReference type="ARBA" id="ARBA00023136"/>
    </source>
</evidence>
<dbReference type="InterPro" id="IPR001611">
    <property type="entry name" value="Leu-rich_rpt"/>
</dbReference>
<dbReference type="InterPro" id="IPR000719">
    <property type="entry name" value="Prot_kinase_dom"/>
</dbReference>
<keyword evidence="6" id="KW-0808">Transferase</keyword>
<dbReference type="SUPFAM" id="SSF52058">
    <property type="entry name" value="L domain-like"/>
    <property type="match status" value="1"/>
</dbReference>
<comment type="subcellular location">
    <subcellularLocation>
        <location evidence="1">Membrane</location>
        <topology evidence="1">Single-pass type I membrane protein</topology>
    </subcellularLocation>
</comment>
<keyword evidence="3" id="KW-0418">Kinase</keyword>
<dbReference type="PROSITE" id="PS00107">
    <property type="entry name" value="PROTEIN_KINASE_ATP"/>
    <property type="match status" value="1"/>
</dbReference>
<dbReference type="Gene3D" id="3.80.10.10">
    <property type="entry name" value="Ribonuclease Inhibitor"/>
    <property type="match status" value="3"/>
</dbReference>
<dbReference type="GO" id="GO:0016020">
    <property type="term" value="C:membrane"/>
    <property type="evidence" value="ECO:0007669"/>
    <property type="project" value="UniProtKB-SubCell"/>
</dbReference>
<dbReference type="GO" id="GO:0005524">
    <property type="term" value="F:ATP binding"/>
    <property type="evidence" value="ECO:0007669"/>
    <property type="project" value="UniProtKB-UniRule"/>
</dbReference>
<dbReference type="InterPro" id="IPR021720">
    <property type="entry name" value="Malectin_dom"/>
</dbReference>
<evidence type="ECO:0000256" key="2">
    <source>
        <dbReference type="ARBA" id="ARBA00012513"/>
    </source>
</evidence>
<evidence type="ECO:0000256" key="5">
    <source>
        <dbReference type="ARBA" id="ARBA00022614"/>
    </source>
</evidence>
<dbReference type="AlphaFoldDB" id="A0AAW1XJY7"/>
<organism evidence="21 22">
    <name type="scientific">Rubus argutus</name>
    <name type="common">Southern blackberry</name>
    <dbReference type="NCBI Taxonomy" id="59490"/>
    <lineage>
        <taxon>Eukaryota</taxon>
        <taxon>Viridiplantae</taxon>
        <taxon>Streptophyta</taxon>
        <taxon>Embryophyta</taxon>
        <taxon>Tracheophyta</taxon>
        <taxon>Spermatophyta</taxon>
        <taxon>Magnoliopsida</taxon>
        <taxon>eudicotyledons</taxon>
        <taxon>Gunneridae</taxon>
        <taxon>Pentapetalae</taxon>
        <taxon>rosids</taxon>
        <taxon>fabids</taxon>
        <taxon>Rosales</taxon>
        <taxon>Rosaceae</taxon>
        <taxon>Rosoideae</taxon>
        <taxon>Rosoideae incertae sedis</taxon>
        <taxon>Rubus</taxon>
    </lineage>
</organism>
<keyword evidence="14" id="KW-0675">Receptor</keyword>
<keyword evidence="13" id="KW-0472">Membrane</keyword>
<keyword evidence="22" id="KW-1185">Reference proteome</keyword>
<evidence type="ECO:0000256" key="3">
    <source>
        <dbReference type="ARBA" id="ARBA00022527"/>
    </source>
</evidence>
<dbReference type="GO" id="GO:0004674">
    <property type="term" value="F:protein serine/threonine kinase activity"/>
    <property type="evidence" value="ECO:0007669"/>
    <property type="project" value="UniProtKB-KW"/>
</dbReference>
<accession>A0AAW1XJY7</accession>
<evidence type="ECO:0000256" key="16">
    <source>
        <dbReference type="ARBA" id="ARBA00047899"/>
    </source>
</evidence>
<gene>
    <name evidence="21" type="ORF">M0R45_013492</name>
</gene>
<evidence type="ECO:0000256" key="1">
    <source>
        <dbReference type="ARBA" id="ARBA00004479"/>
    </source>
</evidence>
<evidence type="ECO:0000256" key="7">
    <source>
        <dbReference type="ARBA" id="ARBA00022692"/>
    </source>
</evidence>
<keyword evidence="9" id="KW-0677">Repeat</keyword>
<dbReference type="PANTHER" id="PTHR48006:SF66">
    <property type="entry name" value="PROTEIN KINASE DOMAIN-CONTAINING PROTEIN"/>
    <property type="match status" value="1"/>
</dbReference>
<evidence type="ECO:0000259" key="20">
    <source>
        <dbReference type="PROSITE" id="PS50011"/>
    </source>
</evidence>
<evidence type="ECO:0000256" key="17">
    <source>
        <dbReference type="ARBA" id="ARBA00048679"/>
    </source>
</evidence>
<evidence type="ECO:0000313" key="21">
    <source>
        <dbReference type="EMBL" id="KAK9936663.1"/>
    </source>
</evidence>
<evidence type="ECO:0000313" key="22">
    <source>
        <dbReference type="Proteomes" id="UP001457282"/>
    </source>
</evidence>
<dbReference type="Gene3D" id="3.30.200.20">
    <property type="entry name" value="Phosphorylase Kinase, domain 1"/>
    <property type="match status" value="1"/>
</dbReference>
<dbReference type="Pfam" id="PF00560">
    <property type="entry name" value="LRR_1"/>
    <property type="match status" value="3"/>
</dbReference>
<dbReference type="InterPro" id="IPR011009">
    <property type="entry name" value="Kinase-like_dom_sf"/>
</dbReference>
<dbReference type="PROSITE" id="PS50011">
    <property type="entry name" value="PROTEIN_KINASE_DOM"/>
    <property type="match status" value="1"/>
</dbReference>
<dbReference type="Pfam" id="PF11721">
    <property type="entry name" value="Malectin"/>
    <property type="match status" value="1"/>
</dbReference>
<feature type="region of interest" description="Disordered" evidence="19">
    <location>
        <begin position="804"/>
        <end position="842"/>
    </location>
</feature>
<dbReference type="Proteomes" id="UP001457282">
    <property type="component" value="Unassembled WGS sequence"/>
</dbReference>
<reference evidence="21 22" key="1">
    <citation type="journal article" date="2023" name="G3 (Bethesda)">
        <title>A chromosome-length genome assembly and annotation of blackberry (Rubus argutus, cv. 'Hillquist').</title>
        <authorList>
            <person name="Bruna T."/>
            <person name="Aryal R."/>
            <person name="Dudchenko O."/>
            <person name="Sargent D.J."/>
            <person name="Mead D."/>
            <person name="Buti M."/>
            <person name="Cavallini A."/>
            <person name="Hytonen T."/>
            <person name="Andres J."/>
            <person name="Pham M."/>
            <person name="Weisz D."/>
            <person name="Mascagni F."/>
            <person name="Usai G."/>
            <person name="Natali L."/>
            <person name="Bassil N."/>
            <person name="Fernandez G.E."/>
            <person name="Lomsadze A."/>
            <person name="Armour M."/>
            <person name="Olukolu B."/>
            <person name="Poorten T."/>
            <person name="Britton C."/>
            <person name="Davik J."/>
            <person name="Ashrafi H."/>
            <person name="Aiden E.L."/>
            <person name="Borodovsky M."/>
            <person name="Worthington M."/>
        </authorList>
    </citation>
    <scope>NUCLEOTIDE SEQUENCE [LARGE SCALE GENOMIC DNA]</scope>
    <source>
        <strain evidence="21">PI 553951</strain>
    </source>
</reference>
<feature type="binding site" evidence="18">
    <location>
        <position position="604"/>
    </location>
    <ligand>
        <name>ATP</name>
        <dbReference type="ChEBI" id="CHEBI:30616"/>
    </ligand>
</feature>
<dbReference type="Pfam" id="PF07714">
    <property type="entry name" value="PK_Tyr_Ser-Thr"/>
    <property type="match status" value="2"/>
</dbReference>
<dbReference type="EMBL" id="JBEDUW010000003">
    <property type="protein sequence ID" value="KAK9936663.1"/>
    <property type="molecule type" value="Genomic_DNA"/>
</dbReference>
<evidence type="ECO:0000256" key="19">
    <source>
        <dbReference type="SAM" id="MobiDB-lite"/>
    </source>
</evidence>
<comment type="catalytic activity">
    <reaction evidence="17">
        <text>L-seryl-[protein] + ATP = O-phospho-L-seryl-[protein] + ADP + H(+)</text>
        <dbReference type="Rhea" id="RHEA:17989"/>
        <dbReference type="Rhea" id="RHEA-COMP:9863"/>
        <dbReference type="Rhea" id="RHEA-COMP:11604"/>
        <dbReference type="ChEBI" id="CHEBI:15378"/>
        <dbReference type="ChEBI" id="CHEBI:29999"/>
        <dbReference type="ChEBI" id="CHEBI:30616"/>
        <dbReference type="ChEBI" id="CHEBI:83421"/>
        <dbReference type="ChEBI" id="CHEBI:456216"/>
        <dbReference type="EC" id="2.7.11.1"/>
    </reaction>
</comment>